<feature type="domain" description="RCC1-like" evidence="2">
    <location>
        <begin position="387"/>
        <end position="701"/>
    </location>
</feature>
<dbReference type="EMBL" id="VOSM01000013">
    <property type="protein sequence ID" value="TXD34405.1"/>
    <property type="molecule type" value="Genomic_DNA"/>
</dbReference>
<dbReference type="PROSITE" id="PS50012">
    <property type="entry name" value="RCC1_3"/>
    <property type="match status" value="6"/>
</dbReference>
<dbReference type="Pfam" id="PF25390">
    <property type="entry name" value="WD40_RLD"/>
    <property type="match status" value="1"/>
</dbReference>
<evidence type="ECO:0000256" key="1">
    <source>
        <dbReference type="ARBA" id="ARBA00022737"/>
    </source>
</evidence>
<dbReference type="InterPro" id="IPR000408">
    <property type="entry name" value="Reg_chr_condens"/>
</dbReference>
<reference evidence="3 4" key="1">
    <citation type="submission" date="2019-08" db="EMBL/GenBank/DDBJ databases">
        <title>Bradymonadales sp. TMQ4.</title>
        <authorList>
            <person name="Liang Q."/>
        </authorList>
    </citation>
    <scope>NUCLEOTIDE SEQUENCE [LARGE SCALE GENOMIC DNA]</scope>
    <source>
        <strain evidence="3 4">TMQ4</strain>
    </source>
</reference>
<dbReference type="SUPFAM" id="SSF50985">
    <property type="entry name" value="RCC1/BLIP-II"/>
    <property type="match status" value="2"/>
</dbReference>
<evidence type="ECO:0000313" key="3">
    <source>
        <dbReference type="EMBL" id="TXD34405.1"/>
    </source>
</evidence>
<organism evidence="3 4">
    <name type="scientific">Lujinxingia vulgaris</name>
    <dbReference type="NCBI Taxonomy" id="2600176"/>
    <lineage>
        <taxon>Bacteria</taxon>
        <taxon>Deltaproteobacteria</taxon>
        <taxon>Bradymonadales</taxon>
        <taxon>Lujinxingiaceae</taxon>
        <taxon>Lujinxingia</taxon>
    </lineage>
</organism>
<sequence length="754" mass="77044">MFLEVAMSRCAVALVVVITLFLSACGGGDTDRRRNDDENACVPSCQDGFSCVAGTCYVRVQPEDCGEGEEFDPSYRVCLVPSCEDTVQNGGEEGVDCGGPCELSCEDEPVEPTCDDGIQNGGEEGVDCGGACGLSCEDEPDVDPPTCDDGIQNGGEEGVDCGGSCEEACAAAPSCEDGIQNGGEEGVDCGGPCEQACEIPASCGDGQVQGEEQCDHGGTVELACAYGEASCEVCNAQCQLVAGQSSGYCGDGVVQSDEGEGCDHGGSPETECEAGETSCQVCNAQCELVDVEVESGCGDGVVQSGEDCDHGGSPQTSCAYGEESCQVCNAQCQEVAGRVTGYCGDGVMQPAHEGCDGGDLDGATCTSVGSAGGALSCDASCELDQSACLDVEIAELTSGFAHTCVRTTNGQVYCWGRNDDGRLGDGTTIYKAQPTLVPGLSNVTKISAGGYHTCAIQQGGTLSCWGGNQTGQLGNGTVVDALTPTPVVWAGTPPVVTTVSAGSTHTCAIVSGGQAYCWGSDESGKLGSGGAVPSSSPLTLPTPVSGLADATQIHAGRYHSCARRQLNGRYVCWGRNSYGELGDAGYFGSSSTVPRQVDDADYISGFLSGPYVAAGDRYSCARGTFGTIYCWGSPAYGQLGDSSTPSTSRPNEVFGGPGSADFLSVGERHVCAVASGTVYCWGSGQYGRLGLGDTDNFYEPFALTMPSAIDVQVGGMHTCARLTDGGVMCWGRNSHGQLGDGTQVDRTTPVRVQF</sequence>
<dbReference type="Pfam" id="PF13540">
    <property type="entry name" value="RCC1_2"/>
    <property type="match status" value="1"/>
</dbReference>
<gene>
    <name evidence="3" type="ORF">FRC98_18505</name>
</gene>
<keyword evidence="1" id="KW-0677">Repeat</keyword>
<comment type="caution">
    <text evidence="3">The sequence shown here is derived from an EMBL/GenBank/DDBJ whole genome shotgun (WGS) entry which is preliminary data.</text>
</comment>
<dbReference type="PANTHER" id="PTHR22870:SF408">
    <property type="entry name" value="OS09G0560450 PROTEIN"/>
    <property type="match status" value="1"/>
</dbReference>
<dbReference type="OrthoDB" id="9758365at2"/>
<dbReference type="Proteomes" id="UP000321412">
    <property type="component" value="Unassembled WGS sequence"/>
</dbReference>
<evidence type="ECO:0000313" key="4">
    <source>
        <dbReference type="Proteomes" id="UP000321412"/>
    </source>
</evidence>
<proteinExistence type="predicted"/>
<dbReference type="InterPro" id="IPR058923">
    <property type="entry name" value="RCC1-like_dom"/>
</dbReference>
<dbReference type="PANTHER" id="PTHR22870">
    <property type="entry name" value="REGULATOR OF CHROMOSOME CONDENSATION"/>
    <property type="match status" value="1"/>
</dbReference>
<dbReference type="AlphaFoldDB" id="A0A5C6X6M5"/>
<dbReference type="Gene3D" id="2.130.10.30">
    <property type="entry name" value="Regulator of chromosome condensation 1/beta-lactamase-inhibitor protein II"/>
    <property type="match status" value="2"/>
</dbReference>
<dbReference type="PRINTS" id="PR00633">
    <property type="entry name" value="RCCNDNSATION"/>
</dbReference>
<dbReference type="InterPro" id="IPR009091">
    <property type="entry name" value="RCC1/BLIP-II"/>
</dbReference>
<evidence type="ECO:0000259" key="2">
    <source>
        <dbReference type="Pfam" id="PF25390"/>
    </source>
</evidence>
<keyword evidence="4" id="KW-1185">Reference proteome</keyword>
<accession>A0A5C6X6M5</accession>
<dbReference type="InterPro" id="IPR051210">
    <property type="entry name" value="Ub_ligase/GEF_domain"/>
</dbReference>
<protein>
    <recommendedName>
        <fullName evidence="2">RCC1-like domain-containing protein</fullName>
    </recommendedName>
</protein>
<name>A0A5C6X6M5_9DELT</name>